<feature type="domain" description="Peptidase M14" evidence="9">
    <location>
        <begin position="69"/>
        <end position="431"/>
    </location>
</feature>
<evidence type="ECO:0000256" key="7">
    <source>
        <dbReference type="PROSITE-ProRule" id="PRU01379"/>
    </source>
</evidence>
<dbReference type="SMART" id="SM00631">
    <property type="entry name" value="Zn_pept"/>
    <property type="match status" value="1"/>
</dbReference>
<name>A0A9W4W4S1_9PEZI</name>
<keyword evidence="11" id="KW-1185">Reference proteome</keyword>
<dbReference type="PROSITE" id="PS52035">
    <property type="entry name" value="PEPTIDASE_M14"/>
    <property type="match status" value="1"/>
</dbReference>
<comment type="cofactor">
    <cofactor evidence="1">
        <name>Zn(2+)</name>
        <dbReference type="ChEBI" id="CHEBI:29105"/>
    </cofactor>
</comment>
<dbReference type="SUPFAM" id="SSF53187">
    <property type="entry name" value="Zn-dependent exopeptidases"/>
    <property type="match status" value="1"/>
</dbReference>
<dbReference type="GO" id="GO:0006508">
    <property type="term" value="P:proteolysis"/>
    <property type="evidence" value="ECO:0007669"/>
    <property type="project" value="UniProtKB-KW"/>
</dbReference>
<protein>
    <recommendedName>
        <fullName evidence="9">Peptidase M14 domain-containing protein</fullName>
    </recommendedName>
</protein>
<evidence type="ECO:0000313" key="11">
    <source>
        <dbReference type="Proteomes" id="UP001152533"/>
    </source>
</evidence>
<dbReference type="Gene3D" id="3.40.630.10">
    <property type="entry name" value="Zn peptidases"/>
    <property type="match status" value="1"/>
</dbReference>
<evidence type="ECO:0000256" key="3">
    <source>
        <dbReference type="ARBA" id="ARBA00022670"/>
    </source>
</evidence>
<evidence type="ECO:0000256" key="6">
    <source>
        <dbReference type="ARBA" id="ARBA00023049"/>
    </source>
</evidence>
<comment type="similarity">
    <text evidence="2 7">Belongs to the peptidase M14 family.</text>
</comment>
<proteinExistence type="inferred from homology"/>
<dbReference type="AlphaFoldDB" id="A0A9W4W4S1"/>
<dbReference type="GO" id="GO:0008270">
    <property type="term" value="F:zinc ion binding"/>
    <property type="evidence" value="ECO:0007669"/>
    <property type="project" value="InterPro"/>
</dbReference>
<comment type="caution">
    <text evidence="10">The sequence shown here is derived from an EMBL/GenBank/DDBJ whole genome shotgun (WGS) entry which is preliminary data.</text>
</comment>
<keyword evidence="6" id="KW-0482">Metalloprotease</keyword>
<keyword evidence="3" id="KW-0645">Protease</keyword>
<keyword evidence="4" id="KW-0378">Hydrolase</keyword>
<evidence type="ECO:0000313" key="10">
    <source>
        <dbReference type="EMBL" id="CAI0642958.1"/>
    </source>
</evidence>
<evidence type="ECO:0000256" key="1">
    <source>
        <dbReference type="ARBA" id="ARBA00001947"/>
    </source>
</evidence>
<sequence length="447" mass="49273">MKTFVGALLALALLGEACLLPHEAAGRKITRRQINNNTGVAIGTGDRFDGGNKVPRGLGTQPAGTDLATLLNVNEIKSAVRGLVNEYDIEYFEAPFKTYQNATIFGAKVGGAGNCTDAYRVYFNAAIHARERGASDNIIYFISDLLYANKHGEGLTYGGRTYPNCDVQRALATGIVFTPLSNPDGVAYDQATGSCWRKNRNPAASGGDPEAVGIDLNRNFDFLFDFLEDFAPTVGLNVASENPADETYHGAAPFSEPETQSIKWVMDEHKQVQWFMDIHSYTGTVLYNWGSDENQLRKPYMNFMNESYDAVRGLMPNTPSDGGFYGEYLPTKDWSDKVFAAMRMGNAMDAAVGRHHEVQQSAYLYPTSGASDDYAFSRHFSDPSLSKIHGFTVEFGFGNEEVDCPFYPTAQQYHDNMLETNAGFMEYLLAASEIGVAEDDIQNYHKS</sequence>
<dbReference type="Pfam" id="PF00246">
    <property type="entry name" value="Peptidase_M14"/>
    <property type="match status" value="1"/>
</dbReference>
<organism evidence="10 11">
    <name type="scientific">Colletotrichum noveboracense</name>
    <dbReference type="NCBI Taxonomy" id="2664923"/>
    <lineage>
        <taxon>Eukaryota</taxon>
        <taxon>Fungi</taxon>
        <taxon>Dikarya</taxon>
        <taxon>Ascomycota</taxon>
        <taxon>Pezizomycotina</taxon>
        <taxon>Sordariomycetes</taxon>
        <taxon>Hypocreomycetidae</taxon>
        <taxon>Glomerellales</taxon>
        <taxon>Glomerellaceae</taxon>
        <taxon>Colletotrichum</taxon>
        <taxon>Colletotrichum gloeosporioides species complex</taxon>
    </lineage>
</organism>
<keyword evidence="8" id="KW-0732">Signal</keyword>
<accession>A0A9W4W4S1</accession>
<dbReference type="EMBL" id="CAMGZC010000082">
    <property type="protein sequence ID" value="CAI0642958.1"/>
    <property type="molecule type" value="Genomic_DNA"/>
</dbReference>
<dbReference type="PANTHER" id="PTHR11705">
    <property type="entry name" value="PROTEASE FAMILY M14 CARBOXYPEPTIDASE A,B"/>
    <property type="match status" value="1"/>
</dbReference>
<evidence type="ECO:0000259" key="9">
    <source>
        <dbReference type="PROSITE" id="PS52035"/>
    </source>
</evidence>
<keyword evidence="5" id="KW-0862">Zinc</keyword>
<dbReference type="FunFam" id="3.40.630.10:FF:000155">
    <property type="entry name" value="Zn-dependent exopeptidase"/>
    <property type="match status" value="1"/>
</dbReference>
<feature type="chain" id="PRO_5040719536" description="Peptidase M14 domain-containing protein" evidence="8">
    <location>
        <begin position="27"/>
        <end position="447"/>
    </location>
</feature>
<dbReference type="Proteomes" id="UP001152533">
    <property type="component" value="Unassembled WGS sequence"/>
</dbReference>
<gene>
    <name evidence="10" type="ORF">CGXH109_LOCUS20412</name>
</gene>
<evidence type="ECO:0000256" key="8">
    <source>
        <dbReference type="SAM" id="SignalP"/>
    </source>
</evidence>
<dbReference type="PANTHER" id="PTHR11705:SF143">
    <property type="entry name" value="SLL0236 PROTEIN"/>
    <property type="match status" value="1"/>
</dbReference>
<evidence type="ECO:0000256" key="5">
    <source>
        <dbReference type="ARBA" id="ARBA00022833"/>
    </source>
</evidence>
<dbReference type="InterPro" id="IPR000834">
    <property type="entry name" value="Peptidase_M14"/>
</dbReference>
<feature type="active site" description="Proton donor/acceptor" evidence="7">
    <location>
        <position position="394"/>
    </location>
</feature>
<evidence type="ECO:0000256" key="4">
    <source>
        <dbReference type="ARBA" id="ARBA00022801"/>
    </source>
</evidence>
<feature type="signal peptide" evidence="8">
    <location>
        <begin position="1"/>
        <end position="26"/>
    </location>
</feature>
<reference evidence="10" key="1">
    <citation type="submission" date="2022-08" db="EMBL/GenBank/DDBJ databases">
        <authorList>
            <person name="Giroux E."/>
            <person name="Giroux E."/>
        </authorList>
    </citation>
    <scope>NUCLEOTIDE SEQUENCE</scope>
    <source>
        <strain evidence="10">H1091258</strain>
    </source>
</reference>
<dbReference type="GO" id="GO:0004181">
    <property type="term" value="F:metallocarboxypeptidase activity"/>
    <property type="evidence" value="ECO:0007669"/>
    <property type="project" value="InterPro"/>
</dbReference>
<evidence type="ECO:0000256" key="2">
    <source>
        <dbReference type="ARBA" id="ARBA00005988"/>
    </source>
</evidence>